<dbReference type="AlphaFoldDB" id="A0A7J7LZS9"/>
<evidence type="ECO:0000256" key="2">
    <source>
        <dbReference type="SAM" id="Phobius"/>
    </source>
</evidence>
<reference evidence="3 4" key="1">
    <citation type="journal article" date="2020" name="IScience">
        <title>Genome Sequencing of the Endangered Kingdonia uniflora (Circaeasteraceae, Ranunculales) Reveals Potential Mechanisms of Evolutionary Specialization.</title>
        <authorList>
            <person name="Sun Y."/>
            <person name="Deng T."/>
            <person name="Zhang A."/>
            <person name="Moore M.J."/>
            <person name="Landis J.B."/>
            <person name="Lin N."/>
            <person name="Zhang H."/>
            <person name="Zhang X."/>
            <person name="Huang J."/>
            <person name="Zhang X."/>
            <person name="Sun H."/>
            <person name="Wang H."/>
        </authorList>
    </citation>
    <scope>NUCLEOTIDE SEQUENCE [LARGE SCALE GENOMIC DNA]</scope>
    <source>
        <strain evidence="3">TB1705</strain>
        <tissue evidence="3">Leaf</tissue>
    </source>
</reference>
<name>A0A7J7LZS9_9MAGN</name>
<feature type="transmembrane region" description="Helical" evidence="2">
    <location>
        <begin position="50"/>
        <end position="74"/>
    </location>
</feature>
<keyword evidence="2" id="KW-0812">Transmembrane</keyword>
<dbReference type="EMBL" id="JACGCM010001859">
    <property type="protein sequence ID" value="KAF6148102.1"/>
    <property type="molecule type" value="Genomic_DNA"/>
</dbReference>
<feature type="compositionally biased region" description="Polar residues" evidence="1">
    <location>
        <begin position="277"/>
        <end position="288"/>
    </location>
</feature>
<keyword evidence="2" id="KW-0472">Membrane</keyword>
<feature type="region of interest" description="Disordered" evidence="1">
    <location>
        <begin position="268"/>
        <end position="288"/>
    </location>
</feature>
<proteinExistence type="predicted"/>
<accession>A0A7J7LZS9</accession>
<keyword evidence="4" id="KW-1185">Reference proteome</keyword>
<gene>
    <name evidence="3" type="ORF">GIB67_024277</name>
</gene>
<dbReference type="OrthoDB" id="1922941at2759"/>
<sequence length="288" mass="32656">MLILHKLLKSDILASDPEEREKGKCMLIRDVEDYQLREREKGKRHYDKPLTCFGCSIRWFSFLLGFIFSVIWYYATVLYFGNYNHKDPRERAGLAASAIVIVRNLCSVRLMLLSMLRSLGHIVPTKGGNINIPKQTVNGSTTKLNSDVPELGVTDNNNELLFEREQLQNTVLLQSQTTATQTMTDNTHAIEKVKMLETSTNNITENSPNEVITTVIVATKLKNVDVDSFVSDGELAVAYGNEFERGFHFDIDGTIGKDWTPMKKVRSRKQRMPLSVVTRSKSARQPPN</sequence>
<organism evidence="3 4">
    <name type="scientific">Kingdonia uniflora</name>
    <dbReference type="NCBI Taxonomy" id="39325"/>
    <lineage>
        <taxon>Eukaryota</taxon>
        <taxon>Viridiplantae</taxon>
        <taxon>Streptophyta</taxon>
        <taxon>Embryophyta</taxon>
        <taxon>Tracheophyta</taxon>
        <taxon>Spermatophyta</taxon>
        <taxon>Magnoliopsida</taxon>
        <taxon>Ranunculales</taxon>
        <taxon>Circaeasteraceae</taxon>
        <taxon>Kingdonia</taxon>
    </lineage>
</organism>
<evidence type="ECO:0000313" key="4">
    <source>
        <dbReference type="Proteomes" id="UP000541444"/>
    </source>
</evidence>
<protein>
    <submittedName>
        <fullName evidence="3">Uncharacterized protein</fullName>
    </submittedName>
</protein>
<dbReference type="PANTHER" id="PTHR46666:SF2">
    <property type="entry name" value="60S RIBOSOMAL L18A-LIKE PROTEIN"/>
    <property type="match status" value="1"/>
</dbReference>
<comment type="caution">
    <text evidence="3">The sequence shown here is derived from an EMBL/GenBank/DDBJ whole genome shotgun (WGS) entry which is preliminary data.</text>
</comment>
<evidence type="ECO:0000256" key="1">
    <source>
        <dbReference type="SAM" id="MobiDB-lite"/>
    </source>
</evidence>
<keyword evidence="2" id="KW-1133">Transmembrane helix</keyword>
<dbReference type="PANTHER" id="PTHR46666">
    <property type="entry name" value="60S RIBOSOMAL L18A-LIKE PROTEIN"/>
    <property type="match status" value="1"/>
</dbReference>
<dbReference type="Proteomes" id="UP000541444">
    <property type="component" value="Unassembled WGS sequence"/>
</dbReference>
<evidence type="ECO:0000313" key="3">
    <source>
        <dbReference type="EMBL" id="KAF6148102.1"/>
    </source>
</evidence>